<dbReference type="EnsemblMetazoa" id="XM_050651898.1">
    <property type="protein sequence ID" value="XP_050507855.1"/>
    <property type="gene ID" value="LOC126885341"/>
</dbReference>
<dbReference type="GeneID" id="126885341"/>
<feature type="region of interest" description="Disordered" evidence="7">
    <location>
        <begin position="491"/>
        <end position="517"/>
    </location>
</feature>
<proteinExistence type="inferred from homology"/>
<dbReference type="Proteomes" id="UP001652700">
    <property type="component" value="Unplaced"/>
</dbReference>
<evidence type="ECO:0000256" key="6">
    <source>
        <dbReference type="SAM" id="Coils"/>
    </source>
</evidence>
<keyword evidence="3 5" id="KW-0067">ATP-binding</keyword>
<dbReference type="PANTHER" id="PTHR47968">
    <property type="entry name" value="CENTROMERE PROTEIN E"/>
    <property type="match status" value="1"/>
</dbReference>
<dbReference type="SUPFAM" id="SSF52540">
    <property type="entry name" value="P-loop containing nucleoside triphosphate hydrolases"/>
    <property type="match status" value="1"/>
</dbReference>
<comment type="similarity">
    <text evidence="5">Belongs to the TRAFAC class myosin-kinesin ATPase superfamily. Kinesin family.</text>
</comment>
<evidence type="ECO:0000256" key="4">
    <source>
        <dbReference type="ARBA" id="ARBA00023212"/>
    </source>
</evidence>
<feature type="coiled-coil region" evidence="6">
    <location>
        <begin position="419"/>
        <end position="467"/>
    </location>
</feature>
<organism evidence="9 10">
    <name type="scientific">Diabrotica virgifera virgifera</name>
    <name type="common">western corn rootworm</name>
    <dbReference type="NCBI Taxonomy" id="50390"/>
    <lineage>
        <taxon>Eukaryota</taxon>
        <taxon>Metazoa</taxon>
        <taxon>Ecdysozoa</taxon>
        <taxon>Arthropoda</taxon>
        <taxon>Hexapoda</taxon>
        <taxon>Insecta</taxon>
        <taxon>Pterygota</taxon>
        <taxon>Neoptera</taxon>
        <taxon>Endopterygota</taxon>
        <taxon>Coleoptera</taxon>
        <taxon>Polyphaga</taxon>
        <taxon>Cucujiformia</taxon>
        <taxon>Chrysomeloidea</taxon>
        <taxon>Chrysomelidae</taxon>
        <taxon>Galerucinae</taxon>
        <taxon>Diabroticina</taxon>
        <taxon>Diabroticites</taxon>
        <taxon>Diabrotica</taxon>
    </lineage>
</organism>
<keyword evidence="6" id="KW-0175">Coiled coil</keyword>
<keyword evidence="10" id="KW-1185">Reference proteome</keyword>
<dbReference type="SMART" id="SM00129">
    <property type="entry name" value="KISc"/>
    <property type="match status" value="1"/>
</dbReference>
<evidence type="ECO:0000259" key="8">
    <source>
        <dbReference type="PROSITE" id="PS50067"/>
    </source>
</evidence>
<dbReference type="Gene3D" id="3.40.850.10">
    <property type="entry name" value="Kinesin motor domain"/>
    <property type="match status" value="1"/>
</dbReference>
<sequence>MVNQSIKVYARVKKGCEEKPTVPYDITTNKEDFEDLTFYLSSRCTLNNVSGFRFHKVFNVNSLQADIFDIIAKPVITSVMDGFNGTIFAYGQTGSGKTYTMTGSASNYDERGIIPRSIQYIFQYYENVSEKPTIYISYLEIYNEIGYDLLGTKQANSTRTIDVLPRVSLLEDKNGDAHIRNLNVFPVSTEQEAMRLLFLGDTNRKIAETASNEFSSRSHCIFTLYINLRDSSSSNLRSSKLHIVDLAGSERLSKTKTKGPRVREAKSINLSLHYLQHVILALSKSKRTHIPYRNSFLTHMLRDSLNGKSVTSMLATISAKNLNIEETISTCRFAQRVSMISTDPVINVLDPQREIAFLKLKIDDLEKRLSSSTPRGFIDSKCLSKKKMDDCAAKIKSFIRSNKGNINIEPDMAEVQYCFNLLKKEVENKKKECVDLEKSLVKRNSEITVLSEELNKKELEIANLKKIIDRIPENPAPLKPIVPMDSHKPINSLNSNPNKSNDLAIIPKPTTEYSNRPSSYEEKRLYEIFTSNPGVSETLNYYKRELEERLTVAKKCAKNIEVSQRKISNIKQKLDGLPVGTEKSQLLVELENQQTLYKATLDQLRLLQGETFRLQYDLKKAEGTSQTNGMSQSQFQEWKKDYCSTLFPPPAFDFKPYNKKPLPIGIYPLEGYHSKQVIQNRDNDQMFVNGPKSMKQMTNPLEGYNSNQVIQNRDNDQMFVNRPKSMKQVTNPLDGYHSNHVVQNRDKDQMFVNGPNSIKQLTNPLDGYHSNQVVQNRAKDQMFVNRPKSIKQVTNSLEGYHSNQVVQNRDNDQMFVNGPKSMKQVTNPLDGYHSNQVVQNRDNDQMFVNGPKSMKQVTNPLDGYHSNQVMENRANDQMFVNGPKSMKQVTNPLDGYHTNQVVQNRDNDQMFVNGPKSMKQVTNPLDGYHSNQVMENGANDQMFVNGPKSMKQVHFGPVINTNTRPEVTSYFTKQYPSDVPNILRSSKKNTDIPSLNESTEDYFSNIYGASILQNINESILYDEPSRSHSTQDSRPAVGCKDVITYPITNISQVRPYYPCQKEDNLLLGTKSYILPEDLVATKESGCTFTSAENQKTGFYPKESVLSIKTPINMECSYGNVSKTTKSFTALALRPSPRSESKTTKCTTPLTLRPSPTSESETTKSTTPLTVGPFPRSGSETTKSTTPVTVSPSPKSESDTTKSTSPLSVSPSPRSKYSPKENKCKEKEKDDDKNTTLESYFLETDTTEFKEFMKNVTLTGLADIDKEIFDFYRSKFC</sequence>
<accession>A0ABM5KCE8</accession>
<evidence type="ECO:0000256" key="3">
    <source>
        <dbReference type="ARBA" id="ARBA00022840"/>
    </source>
</evidence>
<evidence type="ECO:0000313" key="10">
    <source>
        <dbReference type="Proteomes" id="UP001652700"/>
    </source>
</evidence>
<dbReference type="PROSITE" id="PS50067">
    <property type="entry name" value="KINESIN_MOTOR_2"/>
    <property type="match status" value="1"/>
</dbReference>
<feature type="compositionally biased region" description="Polar residues" evidence="7">
    <location>
        <begin position="1200"/>
        <end position="1214"/>
    </location>
</feature>
<feature type="compositionally biased region" description="Low complexity" evidence="7">
    <location>
        <begin position="1146"/>
        <end position="1169"/>
    </location>
</feature>
<dbReference type="InterPro" id="IPR027640">
    <property type="entry name" value="Kinesin-like_fam"/>
</dbReference>
<dbReference type="PRINTS" id="PR00380">
    <property type="entry name" value="KINESINHEAVY"/>
</dbReference>
<name>A0ABM5KCE8_DIAVI</name>
<reference evidence="9" key="1">
    <citation type="submission" date="2025-05" db="UniProtKB">
        <authorList>
            <consortium name="EnsemblMetazoa"/>
        </authorList>
    </citation>
    <scope>IDENTIFICATION</scope>
</reference>
<dbReference type="InterPro" id="IPR027417">
    <property type="entry name" value="P-loop_NTPase"/>
</dbReference>
<evidence type="ECO:0000256" key="7">
    <source>
        <dbReference type="SAM" id="MobiDB-lite"/>
    </source>
</evidence>
<feature type="compositionally biased region" description="Basic and acidic residues" evidence="7">
    <location>
        <begin position="1217"/>
        <end position="1234"/>
    </location>
</feature>
<evidence type="ECO:0000256" key="1">
    <source>
        <dbReference type="ARBA" id="ARBA00004245"/>
    </source>
</evidence>
<feature type="domain" description="Kinesin motor" evidence="8">
    <location>
        <begin position="5"/>
        <end position="340"/>
    </location>
</feature>
<evidence type="ECO:0000313" key="9">
    <source>
        <dbReference type="EnsemblMetazoa" id="XP_050507855.1"/>
    </source>
</evidence>
<evidence type="ECO:0000256" key="5">
    <source>
        <dbReference type="PROSITE-ProRule" id="PRU00283"/>
    </source>
</evidence>
<dbReference type="PANTHER" id="PTHR47968:SF67">
    <property type="entry name" value="KINESIN MOTOR DOMAIN-CONTAINING PROTEIN"/>
    <property type="match status" value="1"/>
</dbReference>
<dbReference type="RefSeq" id="XP_050507855.1">
    <property type="nucleotide sequence ID" value="XM_050651898.1"/>
</dbReference>
<dbReference type="InterPro" id="IPR001752">
    <property type="entry name" value="Kinesin_motor_dom"/>
</dbReference>
<feature type="region of interest" description="Disordered" evidence="7">
    <location>
        <begin position="1131"/>
        <end position="1234"/>
    </location>
</feature>
<dbReference type="InterPro" id="IPR019821">
    <property type="entry name" value="Kinesin_motor_CS"/>
</dbReference>
<comment type="subcellular location">
    <subcellularLocation>
        <location evidence="1">Cytoplasm</location>
        <location evidence="1">Cytoskeleton</location>
    </subcellularLocation>
</comment>
<protein>
    <recommendedName>
        <fullName evidence="8">Kinesin motor domain-containing protein</fullName>
    </recommendedName>
</protein>
<feature type="binding site" evidence="5">
    <location>
        <begin position="91"/>
        <end position="98"/>
    </location>
    <ligand>
        <name>ATP</name>
        <dbReference type="ChEBI" id="CHEBI:30616"/>
    </ligand>
</feature>
<feature type="compositionally biased region" description="Low complexity" evidence="7">
    <location>
        <begin position="1178"/>
        <end position="1194"/>
    </location>
</feature>
<dbReference type="PROSITE" id="PS00411">
    <property type="entry name" value="KINESIN_MOTOR_1"/>
    <property type="match status" value="1"/>
</dbReference>
<evidence type="ECO:0000256" key="2">
    <source>
        <dbReference type="ARBA" id="ARBA00022741"/>
    </source>
</evidence>
<feature type="compositionally biased region" description="Polar residues" evidence="7">
    <location>
        <begin position="491"/>
        <end position="501"/>
    </location>
</feature>
<keyword evidence="2 5" id="KW-0547">Nucleotide-binding</keyword>
<dbReference type="Pfam" id="PF00225">
    <property type="entry name" value="Kinesin"/>
    <property type="match status" value="1"/>
</dbReference>
<keyword evidence="5" id="KW-0505">Motor protein</keyword>
<dbReference type="InterPro" id="IPR036961">
    <property type="entry name" value="Kinesin_motor_dom_sf"/>
</dbReference>
<keyword evidence="4" id="KW-0206">Cytoskeleton</keyword>
<keyword evidence="4" id="KW-0963">Cytoplasm</keyword>